<evidence type="ECO:0000313" key="1">
    <source>
        <dbReference type="EMBL" id="ACU39434.1"/>
    </source>
</evidence>
<dbReference type="STRING" id="446462.Amir_5618"/>
<dbReference type="RefSeq" id="WP_015804319.1">
    <property type="nucleotide sequence ID" value="NC_013093.1"/>
</dbReference>
<accession>C6WC46</accession>
<reference evidence="1 2" key="1">
    <citation type="journal article" date="2009" name="Stand. Genomic Sci.">
        <title>Complete genome sequence of Actinosynnema mirum type strain (101).</title>
        <authorList>
            <person name="Land M."/>
            <person name="Lapidus A."/>
            <person name="Mayilraj S."/>
            <person name="Chen F."/>
            <person name="Copeland A."/>
            <person name="Del Rio T.G."/>
            <person name="Nolan M."/>
            <person name="Lucas S."/>
            <person name="Tice H."/>
            <person name="Cheng J.F."/>
            <person name="Chertkov O."/>
            <person name="Bruce D."/>
            <person name="Goodwin L."/>
            <person name="Pitluck S."/>
            <person name="Rohde M."/>
            <person name="Goker M."/>
            <person name="Pati A."/>
            <person name="Ivanova N."/>
            <person name="Mavromatis K."/>
            <person name="Chen A."/>
            <person name="Palaniappan K."/>
            <person name="Hauser L."/>
            <person name="Chang Y.J."/>
            <person name="Jeffries C.C."/>
            <person name="Brettin T."/>
            <person name="Detter J.C."/>
            <person name="Han C."/>
            <person name="Chain P."/>
            <person name="Tindall B.J."/>
            <person name="Bristow J."/>
            <person name="Eisen J.A."/>
            <person name="Markowitz V."/>
            <person name="Hugenholtz P."/>
            <person name="Kyrpides N.C."/>
            <person name="Klenk H.P."/>
        </authorList>
    </citation>
    <scope>NUCLEOTIDE SEQUENCE [LARGE SCALE GENOMIC DNA]</scope>
    <source>
        <strain evidence="2">ATCC 29888 / DSM 43827 / JCM 3225 / NBRC 14064 / NCIMB 13271 / NRRL B-12336 / IMRU 3971 / 101</strain>
    </source>
</reference>
<dbReference type="KEGG" id="ami:Amir_5618"/>
<dbReference type="EMBL" id="CP001630">
    <property type="protein sequence ID" value="ACU39434.1"/>
    <property type="molecule type" value="Genomic_DNA"/>
</dbReference>
<evidence type="ECO:0000313" key="2">
    <source>
        <dbReference type="Proteomes" id="UP000002213"/>
    </source>
</evidence>
<keyword evidence="2" id="KW-1185">Reference proteome</keyword>
<sequence length="66" mass="7131">MNIQISPLLLPENGDAFLVDVEKGLLYRADAIVPIKQVGETWGRDSSRPIHRSTTPAIPVVPAAVP</sequence>
<protein>
    <submittedName>
        <fullName evidence="1">Uncharacterized protein</fullName>
    </submittedName>
</protein>
<proteinExistence type="predicted"/>
<name>C6WC46_ACTMD</name>
<gene>
    <name evidence="1" type="ordered locus">Amir_5618</name>
</gene>
<organism evidence="1 2">
    <name type="scientific">Actinosynnema mirum (strain ATCC 29888 / DSM 43827 / JCM 3225 / NBRC 14064 / NCIMB 13271 / NRRL B-12336 / IMRU 3971 / 101)</name>
    <dbReference type="NCBI Taxonomy" id="446462"/>
    <lineage>
        <taxon>Bacteria</taxon>
        <taxon>Bacillati</taxon>
        <taxon>Actinomycetota</taxon>
        <taxon>Actinomycetes</taxon>
        <taxon>Pseudonocardiales</taxon>
        <taxon>Pseudonocardiaceae</taxon>
        <taxon>Actinosynnema</taxon>
    </lineage>
</organism>
<dbReference type="Proteomes" id="UP000002213">
    <property type="component" value="Chromosome"/>
</dbReference>
<dbReference type="HOGENOM" id="CLU_2821443_0_0_11"/>
<dbReference type="AlphaFoldDB" id="C6WC46"/>